<protein>
    <submittedName>
        <fullName evidence="1">Uncharacterized protein</fullName>
    </submittedName>
</protein>
<gene>
    <name evidence="1" type="ORF">ACTOB_001981</name>
</gene>
<dbReference type="RefSeq" id="WP_284919765.1">
    <property type="nucleotide sequence ID" value="NZ_CP126980.1"/>
</dbReference>
<reference evidence="1 2" key="1">
    <citation type="submission" date="2023-06" db="EMBL/GenBank/DDBJ databases">
        <authorList>
            <person name="Yushchuk O."/>
            <person name="Binda E."/>
            <person name="Ruckert-Reed C."/>
            <person name="Fedorenko V."/>
            <person name="Kalinowski J."/>
            <person name="Marinelli F."/>
        </authorList>
    </citation>
    <scope>NUCLEOTIDE SEQUENCE [LARGE SCALE GENOMIC DNA]</scope>
    <source>
        <strain evidence="1 2">NRRL 3884</strain>
    </source>
</reference>
<accession>A0ABY8WNH7</accession>
<dbReference type="Proteomes" id="UP001240150">
    <property type="component" value="Chromosome"/>
</dbReference>
<evidence type="ECO:0000313" key="1">
    <source>
        <dbReference type="EMBL" id="WIM98382.1"/>
    </source>
</evidence>
<proteinExistence type="predicted"/>
<organism evidence="1 2">
    <name type="scientific">Actinoplanes oblitus</name>
    <dbReference type="NCBI Taxonomy" id="3040509"/>
    <lineage>
        <taxon>Bacteria</taxon>
        <taxon>Bacillati</taxon>
        <taxon>Actinomycetota</taxon>
        <taxon>Actinomycetes</taxon>
        <taxon>Micromonosporales</taxon>
        <taxon>Micromonosporaceae</taxon>
        <taxon>Actinoplanes</taxon>
    </lineage>
</organism>
<evidence type="ECO:0000313" key="2">
    <source>
        <dbReference type="Proteomes" id="UP001240150"/>
    </source>
</evidence>
<keyword evidence="2" id="KW-1185">Reference proteome</keyword>
<name>A0ABY8WNH7_9ACTN</name>
<sequence>MVLLDSDVAGCIGTWLDNGGAIEGPWWDVLSTCEQQLERVVPELSGYEASYCRRLLDMTALVLEAPSGSSSS</sequence>
<dbReference type="EMBL" id="CP126980">
    <property type="protein sequence ID" value="WIM98382.1"/>
    <property type="molecule type" value="Genomic_DNA"/>
</dbReference>